<evidence type="ECO:0000256" key="9">
    <source>
        <dbReference type="SAM" id="Phobius"/>
    </source>
</evidence>
<dbReference type="Proteomes" id="UP000291422">
    <property type="component" value="Unassembled WGS sequence"/>
</dbReference>
<name>A0A4Q4NS81_ALTAL</name>
<feature type="compositionally biased region" description="Polar residues" evidence="8">
    <location>
        <begin position="56"/>
        <end position="67"/>
    </location>
</feature>
<gene>
    <name evidence="11" type="ORF">AA0117_g1084</name>
</gene>
<evidence type="ECO:0000256" key="6">
    <source>
        <dbReference type="ARBA" id="ARBA00023136"/>
    </source>
</evidence>
<evidence type="ECO:0000256" key="1">
    <source>
        <dbReference type="ARBA" id="ARBA00004434"/>
    </source>
</evidence>
<evidence type="ECO:0000256" key="4">
    <source>
        <dbReference type="ARBA" id="ARBA00022989"/>
    </source>
</evidence>
<dbReference type="PANTHER" id="PTHR14009:SF1">
    <property type="entry name" value="MITOCHONDRIAL PROTON_CALCIUM EXCHANGER PROTEIN"/>
    <property type="match status" value="1"/>
</dbReference>
<dbReference type="GO" id="GO:0030003">
    <property type="term" value="P:intracellular monoatomic cation homeostasis"/>
    <property type="evidence" value="ECO:0007669"/>
    <property type="project" value="TreeGrafter"/>
</dbReference>
<evidence type="ECO:0000256" key="7">
    <source>
        <dbReference type="PROSITE-ProRule" id="PRU01094"/>
    </source>
</evidence>
<keyword evidence="5 7" id="KW-0496">Mitochondrion</keyword>
<organism evidence="11 12">
    <name type="scientific">Alternaria alternata</name>
    <name type="common">Alternaria rot fungus</name>
    <name type="synonym">Torula alternata</name>
    <dbReference type="NCBI Taxonomy" id="5599"/>
    <lineage>
        <taxon>Eukaryota</taxon>
        <taxon>Fungi</taxon>
        <taxon>Dikarya</taxon>
        <taxon>Ascomycota</taxon>
        <taxon>Pezizomycotina</taxon>
        <taxon>Dothideomycetes</taxon>
        <taxon>Pleosporomycetidae</taxon>
        <taxon>Pleosporales</taxon>
        <taxon>Pleosporineae</taxon>
        <taxon>Pleosporaceae</taxon>
        <taxon>Alternaria</taxon>
        <taxon>Alternaria sect. Alternaria</taxon>
        <taxon>Alternaria alternata complex</taxon>
    </lineage>
</organism>
<dbReference type="GO" id="GO:0043022">
    <property type="term" value="F:ribosome binding"/>
    <property type="evidence" value="ECO:0007669"/>
    <property type="project" value="InterPro"/>
</dbReference>
<evidence type="ECO:0000313" key="11">
    <source>
        <dbReference type="EMBL" id="RYN82987.1"/>
    </source>
</evidence>
<reference evidence="12" key="1">
    <citation type="journal article" date="2019" name="bioRxiv">
        <title>Genomics, evolutionary history and diagnostics of the Alternaria alternata species group including apple and Asian pear pathotypes.</title>
        <authorList>
            <person name="Armitage A.D."/>
            <person name="Cockerton H.M."/>
            <person name="Sreenivasaprasad S."/>
            <person name="Woodhall J.W."/>
            <person name="Lane C.R."/>
            <person name="Harrison R.J."/>
            <person name="Clarkson J.P."/>
        </authorList>
    </citation>
    <scope>NUCLEOTIDE SEQUENCE [LARGE SCALE GENOMIC DNA]</scope>
    <source>
        <strain evidence="12">FERA 1177</strain>
    </source>
</reference>
<feature type="domain" description="Letm1 RBD" evidence="10">
    <location>
        <begin position="207"/>
        <end position="379"/>
    </location>
</feature>
<comment type="caution">
    <text evidence="11">The sequence shown here is derived from an EMBL/GenBank/DDBJ whole genome shotgun (WGS) entry which is preliminary data.</text>
</comment>
<feature type="compositionally biased region" description="Polar residues" evidence="8">
    <location>
        <begin position="84"/>
        <end position="94"/>
    </location>
</feature>
<dbReference type="Pfam" id="PF07766">
    <property type="entry name" value="LETM1_RBD"/>
    <property type="match status" value="1"/>
</dbReference>
<dbReference type="VEuPathDB" id="FungiDB:CC77DRAFT_1016757"/>
<dbReference type="InterPro" id="IPR033122">
    <property type="entry name" value="LETM1-like_RBD"/>
</dbReference>
<keyword evidence="2 9" id="KW-0812">Transmembrane</keyword>
<proteinExistence type="predicted"/>
<protein>
    <recommendedName>
        <fullName evidence="10">Letm1 RBD domain-containing protein</fullName>
    </recommendedName>
</protein>
<dbReference type="PANTHER" id="PTHR14009">
    <property type="entry name" value="LEUCINE ZIPPER-EF-HAND CONTAINING TRANSMEMBRANE PROTEIN"/>
    <property type="match status" value="1"/>
</dbReference>
<evidence type="ECO:0000259" key="10">
    <source>
        <dbReference type="PROSITE" id="PS51758"/>
    </source>
</evidence>
<evidence type="ECO:0000256" key="2">
    <source>
        <dbReference type="ARBA" id="ARBA00022692"/>
    </source>
</evidence>
<dbReference type="InterPro" id="IPR044202">
    <property type="entry name" value="LETM1/MDM38-like"/>
</dbReference>
<comment type="subcellular location">
    <subcellularLocation>
        <location evidence="1">Mitochondrion inner membrane</location>
        <topology evidence="1">Single-pass membrane protein</topology>
    </subcellularLocation>
</comment>
<feature type="transmembrane region" description="Helical" evidence="9">
    <location>
        <begin position="190"/>
        <end position="211"/>
    </location>
</feature>
<keyword evidence="4 9" id="KW-1133">Transmembrane helix</keyword>
<evidence type="ECO:0000256" key="5">
    <source>
        <dbReference type="ARBA" id="ARBA00023128"/>
    </source>
</evidence>
<keyword evidence="6 9" id="KW-0472">Membrane</keyword>
<keyword evidence="3" id="KW-0999">Mitochondrion inner membrane</keyword>
<feature type="region of interest" description="Disordered" evidence="8">
    <location>
        <begin position="20"/>
        <end position="105"/>
    </location>
</feature>
<sequence length="379" mass="42804">MPALSCQIWHDGSRNIIQWGRQKKRWETQMSRHASSSASTAKKAEYGRAMPPPPAKTSNANTLKVTNPSQPPRKSQSSPLVPAQTPTSKATTVPTLRAKEKLNPPPFTYAPEISVPARKPDQNFVKWLYRAGRAYLTFYKTGISHVRQTSKFAKTLRQKAAQIPNKDISEVLTRAEWQIVRRSRSDTLRLPAFGLLVLLLGEWLPIVVMYITPVIPEACRIPQQVQRAIRKLEDKRQDRLRRVALDAMRLMSRDRPPIGTASSDAPSVSPPNNGLLMPVTTKRWNEMTLYELSLTAAQLDCYPAIFDLLPLTAPKFLLQRNVRKKLEYLNTDDRLINRDGGWAGLGKEELQRACVDRGLPVLGKREDELRKALAKLEGC</sequence>
<dbReference type="PROSITE" id="PS51758">
    <property type="entry name" value="LETM1_RBD"/>
    <property type="match status" value="1"/>
</dbReference>
<dbReference type="AlphaFoldDB" id="A0A4Q4NS81"/>
<evidence type="ECO:0000313" key="12">
    <source>
        <dbReference type="Proteomes" id="UP000291422"/>
    </source>
</evidence>
<dbReference type="EMBL" id="PDXD01000001">
    <property type="protein sequence ID" value="RYN82987.1"/>
    <property type="molecule type" value="Genomic_DNA"/>
</dbReference>
<evidence type="ECO:0000256" key="8">
    <source>
        <dbReference type="SAM" id="MobiDB-lite"/>
    </source>
</evidence>
<evidence type="ECO:0000256" key="3">
    <source>
        <dbReference type="ARBA" id="ARBA00022792"/>
    </source>
</evidence>
<dbReference type="GO" id="GO:0005743">
    <property type="term" value="C:mitochondrial inner membrane"/>
    <property type="evidence" value="ECO:0007669"/>
    <property type="project" value="UniProtKB-SubCell"/>
</dbReference>
<accession>A0A4Q4NS81</accession>